<feature type="transmembrane region" description="Helical" evidence="13">
    <location>
        <begin position="7"/>
        <end position="27"/>
    </location>
</feature>
<dbReference type="AlphaFoldDB" id="D8QMV2"/>
<keyword evidence="6 11" id="KW-0630">Potassium</keyword>
<comment type="subcellular location">
    <subcellularLocation>
        <location evidence="1 11">Membrane</location>
        <topology evidence="1 11">Multi-pass membrane protein</topology>
    </subcellularLocation>
</comment>
<name>D8QMV2_SELML</name>
<dbReference type="InterPro" id="IPR013518">
    <property type="entry name" value="K_chnl_inward-rec_Kir_cyto"/>
</dbReference>
<dbReference type="STRING" id="88036.D8QMV2"/>
<evidence type="ECO:0000256" key="11">
    <source>
        <dbReference type="RuleBase" id="RU003822"/>
    </source>
</evidence>
<keyword evidence="16" id="KW-1185">Reference proteome</keyword>
<dbReference type="GO" id="GO:0005242">
    <property type="term" value="F:inward rectifier potassium channel activity"/>
    <property type="evidence" value="ECO:0000318"/>
    <property type="project" value="GO_Central"/>
</dbReference>
<evidence type="ECO:0000256" key="7">
    <source>
        <dbReference type="ARBA" id="ARBA00022989"/>
    </source>
</evidence>
<evidence type="ECO:0000256" key="12">
    <source>
        <dbReference type="SAM" id="MobiDB-lite"/>
    </source>
</evidence>
<dbReference type="SUPFAM" id="SSF81296">
    <property type="entry name" value="E set domains"/>
    <property type="match status" value="2"/>
</dbReference>
<dbReference type="Gene3D" id="2.60.40.1400">
    <property type="entry name" value="G protein-activated inward rectifier potassium channel 1"/>
    <property type="match status" value="2"/>
</dbReference>
<feature type="region of interest" description="Disordered" evidence="12">
    <location>
        <begin position="293"/>
        <end position="317"/>
    </location>
</feature>
<evidence type="ECO:0000256" key="10">
    <source>
        <dbReference type="ARBA" id="ARBA00023303"/>
    </source>
</evidence>
<evidence type="ECO:0000313" key="15">
    <source>
        <dbReference type="EMBL" id="EFJ37992.1"/>
    </source>
</evidence>
<keyword evidence="10 11" id="KW-0407">Ion channel</keyword>
<feature type="compositionally biased region" description="Acidic residues" evidence="12">
    <location>
        <begin position="306"/>
        <end position="317"/>
    </location>
</feature>
<evidence type="ECO:0000256" key="8">
    <source>
        <dbReference type="ARBA" id="ARBA00023065"/>
    </source>
</evidence>
<dbReference type="PANTHER" id="PTHR11767:SF114">
    <property type="entry name" value="INWARD RECTIFIER POTASSIUM CHANNEL C-TERMINAL DOMAIN-CONTAINING PROTEIN"/>
    <property type="match status" value="1"/>
</dbReference>
<evidence type="ECO:0000313" key="16">
    <source>
        <dbReference type="Proteomes" id="UP000001514"/>
    </source>
</evidence>
<dbReference type="Proteomes" id="UP000001514">
    <property type="component" value="Unassembled WGS sequence"/>
</dbReference>
<gene>
    <name evidence="15" type="ORF">SELMODRAFT_402727</name>
</gene>
<evidence type="ECO:0000256" key="6">
    <source>
        <dbReference type="ARBA" id="ARBA00022958"/>
    </source>
</evidence>
<dbReference type="GO" id="GO:0005886">
    <property type="term" value="C:plasma membrane"/>
    <property type="evidence" value="ECO:0000318"/>
    <property type="project" value="GO_Central"/>
</dbReference>
<dbReference type="eggNOG" id="ENOG502SHTD">
    <property type="taxonomic scope" value="Eukaryota"/>
</dbReference>
<feature type="transmembrane region" description="Helical" evidence="13">
    <location>
        <begin position="362"/>
        <end position="386"/>
    </location>
</feature>
<keyword evidence="3 11" id="KW-0633">Potassium transport</keyword>
<dbReference type="InterPro" id="IPR014756">
    <property type="entry name" value="Ig_E-set"/>
</dbReference>
<sequence>MKQNFSGFFTATPVMLSLIFTVLYVPAFEDLSFDEQAFRELTPHAVFQIFMFSVSLCTGLEPEVSPISPYTMCFHEPRNHRGRYDARRWRSYLEKDQSFRVLMGPQPCELVDLKVELTLKYTLLSKSGKYFWGMEPLKLVRKGYFYLKYGMLVKHVIDEKSPLYQRSPEMLIKEDAIISLGVDRASSFSSLESQPQSNWKFSPITSWKVENLVNHHRWNLPSPSLLHASRPQELLGSEDGWTEEKYEKMLSTGLGFFTPIARIHCARAPPTRRARRKWRWRHKIVTFAPSQIHEVSKDSPPRIGDGDGDGDGAGDDAPLELELTQSELPDIVSSGSYQVLQDDASIVSDFYTFLVKQDFSGFFTAMVAAPVMLSLIFTVLYVPAFRDLSYEDHAFRELTPLALFQIFMFSVSLCTGLEPEVSPISPYTMVLANVNALLAQLLFAFLSGAVFSRLSQPSRPIKCSSMAIISRERSNSSRSFRVLMARFVLTGPQPCELVDVKVELTLKYTALSKSGKYFRGMEPLKLVRKGCFYLNYGMLVRHVIDEKSPLYNRTPEMLIKADAAISLGVVGLERSSMQPVFHVQEYCAREGHIVWDAKFNDMILINKNKSVRIVDHSRLSSWTRQ</sequence>
<dbReference type="Gramene" id="EFJ37992">
    <property type="protein sequence ID" value="EFJ37992"/>
    <property type="gene ID" value="SELMODRAFT_402727"/>
</dbReference>
<evidence type="ECO:0000256" key="2">
    <source>
        <dbReference type="ARBA" id="ARBA00022448"/>
    </source>
</evidence>
<evidence type="ECO:0000256" key="4">
    <source>
        <dbReference type="ARBA" id="ARBA00022692"/>
    </source>
</evidence>
<feature type="transmembrane region" description="Helical" evidence="13">
    <location>
        <begin position="398"/>
        <end position="418"/>
    </location>
</feature>
<keyword evidence="2 11" id="KW-0813">Transport</keyword>
<dbReference type="InterPro" id="IPR041647">
    <property type="entry name" value="IRK_C"/>
</dbReference>
<keyword evidence="7 13" id="KW-1133">Transmembrane helix</keyword>
<evidence type="ECO:0000259" key="14">
    <source>
        <dbReference type="Pfam" id="PF17655"/>
    </source>
</evidence>
<dbReference type="HOGENOM" id="CLU_437696_0_0_1"/>
<dbReference type="GO" id="GO:1990573">
    <property type="term" value="P:potassium ion import across plasma membrane"/>
    <property type="evidence" value="ECO:0000318"/>
    <property type="project" value="GO_Central"/>
</dbReference>
<evidence type="ECO:0000256" key="5">
    <source>
        <dbReference type="ARBA" id="ARBA00022882"/>
    </source>
</evidence>
<dbReference type="GO" id="GO:0034765">
    <property type="term" value="P:regulation of monoatomic ion transmembrane transport"/>
    <property type="evidence" value="ECO:0000318"/>
    <property type="project" value="GO_Central"/>
</dbReference>
<dbReference type="EMBL" id="GL377565">
    <property type="protein sequence ID" value="EFJ37992.1"/>
    <property type="molecule type" value="Genomic_DNA"/>
</dbReference>
<dbReference type="GO" id="GO:0034702">
    <property type="term" value="C:monoatomic ion channel complex"/>
    <property type="evidence" value="ECO:0007669"/>
    <property type="project" value="UniProtKB-KW"/>
</dbReference>
<dbReference type="Pfam" id="PF17655">
    <property type="entry name" value="IRK_C"/>
    <property type="match status" value="1"/>
</dbReference>
<protein>
    <recommendedName>
        <fullName evidence="14">Inward rectifier potassium channel C-terminal domain-containing protein</fullName>
    </recommendedName>
</protein>
<evidence type="ECO:0000256" key="9">
    <source>
        <dbReference type="ARBA" id="ARBA00023136"/>
    </source>
</evidence>
<evidence type="ECO:0000256" key="1">
    <source>
        <dbReference type="ARBA" id="ARBA00004141"/>
    </source>
</evidence>
<dbReference type="KEGG" id="smo:SELMODRAFT_402727"/>
<evidence type="ECO:0000256" key="13">
    <source>
        <dbReference type="SAM" id="Phobius"/>
    </source>
</evidence>
<reference evidence="15 16" key="1">
    <citation type="journal article" date="2011" name="Science">
        <title>The Selaginella genome identifies genetic changes associated with the evolution of vascular plants.</title>
        <authorList>
            <person name="Banks J.A."/>
            <person name="Nishiyama T."/>
            <person name="Hasebe M."/>
            <person name="Bowman J.L."/>
            <person name="Gribskov M."/>
            <person name="dePamphilis C."/>
            <person name="Albert V.A."/>
            <person name="Aono N."/>
            <person name="Aoyama T."/>
            <person name="Ambrose B.A."/>
            <person name="Ashton N.W."/>
            <person name="Axtell M.J."/>
            <person name="Barker E."/>
            <person name="Barker M.S."/>
            <person name="Bennetzen J.L."/>
            <person name="Bonawitz N.D."/>
            <person name="Chapple C."/>
            <person name="Cheng C."/>
            <person name="Correa L.G."/>
            <person name="Dacre M."/>
            <person name="DeBarry J."/>
            <person name="Dreyer I."/>
            <person name="Elias M."/>
            <person name="Engstrom E.M."/>
            <person name="Estelle M."/>
            <person name="Feng L."/>
            <person name="Finet C."/>
            <person name="Floyd S.K."/>
            <person name="Frommer W.B."/>
            <person name="Fujita T."/>
            <person name="Gramzow L."/>
            <person name="Gutensohn M."/>
            <person name="Harholt J."/>
            <person name="Hattori M."/>
            <person name="Heyl A."/>
            <person name="Hirai T."/>
            <person name="Hiwatashi Y."/>
            <person name="Ishikawa M."/>
            <person name="Iwata M."/>
            <person name="Karol K.G."/>
            <person name="Koehler B."/>
            <person name="Kolukisaoglu U."/>
            <person name="Kubo M."/>
            <person name="Kurata T."/>
            <person name="Lalonde S."/>
            <person name="Li K."/>
            <person name="Li Y."/>
            <person name="Litt A."/>
            <person name="Lyons E."/>
            <person name="Manning G."/>
            <person name="Maruyama T."/>
            <person name="Michael T.P."/>
            <person name="Mikami K."/>
            <person name="Miyazaki S."/>
            <person name="Morinaga S."/>
            <person name="Murata T."/>
            <person name="Mueller-Roeber B."/>
            <person name="Nelson D.R."/>
            <person name="Obara M."/>
            <person name="Oguri Y."/>
            <person name="Olmstead R.G."/>
            <person name="Onodera N."/>
            <person name="Petersen B.L."/>
            <person name="Pils B."/>
            <person name="Prigge M."/>
            <person name="Rensing S.A."/>
            <person name="Riano-Pachon D.M."/>
            <person name="Roberts A.W."/>
            <person name="Sato Y."/>
            <person name="Scheller H.V."/>
            <person name="Schulz B."/>
            <person name="Schulz C."/>
            <person name="Shakirov E.V."/>
            <person name="Shibagaki N."/>
            <person name="Shinohara N."/>
            <person name="Shippen D.E."/>
            <person name="Soerensen I."/>
            <person name="Sotooka R."/>
            <person name="Sugimoto N."/>
            <person name="Sugita M."/>
            <person name="Sumikawa N."/>
            <person name="Tanurdzic M."/>
            <person name="Theissen G."/>
            <person name="Ulvskov P."/>
            <person name="Wakazuki S."/>
            <person name="Weng J.K."/>
            <person name="Willats W.W."/>
            <person name="Wipf D."/>
            <person name="Wolf P.G."/>
            <person name="Yang L."/>
            <person name="Zimmer A.D."/>
            <person name="Zhu Q."/>
            <person name="Mitros T."/>
            <person name="Hellsten U."/>
            <person name="Loque D."/>
            <person name="Otillar R."/>
            <person name="Salamov A."/>
            <person name="Schmutz J."/>
            <person name="Shapiro H."/>
            <person name="Lindquist E."/>
            <person name="Lucas S."/>
            <person name="Rokhsar D."/>
            <person name="Grigoriev I.V."/>
        </authorList>
    </citation>
    <scope>NUCLEOTIDE SEQUENCE [LARGE SCALE GENOMIC DNA]</scope>
</reference>
<dbReference type="PANTHER" id="PTHR11767">
    <property type="entry name" value="INWARD RECTIFIER POTASSIUM CHANNEL"/>
    <property type="match status" value="1"/>
</dbReference>
<feature type="domain" description="Inward rectifier potassium channel C-terminal" evidence="14">
    <location>
        <begin position="524"/>
        <end position="619"/>
    </location>
</feature>
<proteinExistence type="inferred from homology"/>
<keyword evidence="8 11" id="KW-0406">Ion transport</keyword>
<keyword evidence="4 11" id="KW-0812">Transmembrane</keyword>
<keyword evidence="9 13" id="KW-0472">Membrane</keyword>
<organism evidence="16">
    <name type="scientific">Selaginella moellendorffii</name>
    <name type="common">Spikemoss</name>
    <dbReference type="NCBI Taxonomy" id="88036"/>
    <lineage>
        <taxon>Eukaryota</taxon>
        <taxon>Viridiplantae</taxon>
        <taxon>Streptophyta</taxon>
        <taxon>Embryophyta</taxon>
        <taxon>Tracheophyta</taxon>
        <taxon>Lycopodiopsida</taxon>
        <taxon>Selaginellales</taxon>
        <taxon>Selaginellaceae</taxon>
        <taxon>Selaginella</taxon>
    </lineage>
</organism>
<dbReference type="InterPro" id="IPR016449">
    <property type="entry name" value="K_chnl_inward-rec_Kir"/>
</dbReference>
<comment type="similarity">
    <text evidence="11">Belongs to the inward rectifier-type potassium channel (TC 1.A.2.1) family.</text>
</comment>
<dbReference type="InParanoid" id="D8QMV2"/>
<feature type="transmembrane region" description="Helical" evidence="13">
    <location>
        <begin position="430"/>
        <end position="452"/>
    </location>
</feature>
<accession>D8QMV2</accession>
<keyword evidence="5 11" id="KW-0851">Voltage-gated channel</keyword>
<evidence type="ECO:0000256" key="3">
    <source>
        <dbReference type="ARBA" id="ARBA00022538"/>
    </source>
</evidence>